<dbReference type="GO" id="GO:0030553">
    <property type="term" value="F:cGMP binding"/>
    <property type="evidence" value="ECO:0007669"/>
    <property type="project" value="UniProtKB-KW"/>
</dbReference>
<evidence type="ECO:0000256" key="19">
    <source>
        <dbReference type="SAM" id="MobiDB-lite"/>
    </source>
</evidence>
<evidence type="ECO:0000313" key="22">
    <source>
        <dbReference type="EMBL" id="OMJ68532.1"/>
    </source>
</evidence>
<keyword evidence="5" id="KW-0963">Cytoplasm</keyword>
<dbReference type="GO" id="GO:0005524">
    <property type="term" value="F:ATP binding"/>
    <property type="evidence" value="ECO:0007669"/>
    <property type="project" value="UniProtKB-KW"/>
</dbReference>
<evidence type="ECO:0000256" key="13">
    <source>
        <dbReference type="ARBA" id="ARBA00022842"/>
    </source>
</evidence>
<evidence type="ECO:0000256" key="8">
    <source>
        <dbReference type="ARBA" id="ARBA00022679"/>
    </source>
</evidence>
<dbReference type="InterPro" id="IPR011009">
    <property type="entry name" value="Kinase-like_dom_sf"/>
</dbReference>
<evidence type="ECO:0000256" key="15">
    <source>
        <dbReference type="ARBA" id="ARBA00023136"/>
    </source>
</evidence>
<keyword evidence="6" id="KW-0723">Serine/threonine-protein kinase</keyword>
<name>A0A1R2AVQ1_9CILI</name>
<evidence type="ECO:0000259" key="20">
    <source>
        <dbReference type="PROSITE" id="PS50011"/>
    </source>
</evidence>
<dbReference type="InterPro" id="IPR018490">
    <property type="entry name" value="cNMP-bd_dom_sf"/>
</dbReference>
<feature type="domain" description="Cyclic nucleotide-binding" evidence="21">
    <location>
        <begin position="225"/>
        <end position="325"/>
    </location>
</feature>
<dbReference type="Pfam" id="PF00069">
    <property type="entry name" value="Pkinase"/>
    <property type="match status" value="1"/>
</dbReference>
<dbReference type="Gene3D" id="2.60.120.10">
    <property type="entry name" value="Jelly Rolls"/>
    <property type="match status" value="3"/>
</dbReference>
<evidence type="ECO:0000313" key="23">
    <source>
        <dbReference type="Proteomes" id="UP000187209"/>
    </source>
</evidence>
<evidence type="ECO:0000256" key="5">
    <source>
        <dbReference type="ARBA" id="ARBA00022490"/>
    </source>
</evidence>
<dbReference type="SUPFAM" id="SSF56112">
    <property type="entry name" value="Protein kinase-like (PK-like)"/>
    <property type="match status" value="1"/>
</dbReference>
<comment type="subcellular location">
    <subcellularLocation>
        <location evidence="2">Endomembrane system</location>
    </subcellularLocation>
</comment>
<comment type="caution">
    <text evidence="22">The sequence shown here is derived from an EMBL/GenBank/DDBJ whole genome shotgun (WGS) entry which is preliminary data.</text>
</comment>
<dbReference type="Gene3D" id="3.30.200.20">
    <property type="entry name" value="Phosphorylase Kinase, domain 1"/>
    <property type="match status" value="1"/>
</dbReference>
<keyword evidence="13" id="KW-0460">Magnesium</keyword>
<evidence type="ECO:0000256" key="17">
    <source>
        <dbReference type="ARBA" id="ARBA00047298"/>
    </source>
</evidence>
<organism evidence="22 23">
    <name type="scientific">Stentor coeruleus</name>
    <dbReference type="NCBI Taxonomy" id="5963"/>
    <lineage>
        <taxon>Eukaryota</taxon>
        <taxon>Sar</taxon>
        <taxon>Alveolata</taxon>
        <taxon>Ciliophora</taxon>
        <taxon>Postciliodesmatophora</taxon>
        <taxon>Heterotrichea</taxon>
        <taxon>Heterotrichida</taxon>
        <taxon>Stentoridae</taxon>
        <taxon>Stentor</taxon>
    </lineage>
</organism>
<evidence type="ECO:0000256" key="2">
    <source>
        <dbReference type="ARBA" id="ARBA00004308"/>
    </source>
</evidence>
<dbReference type="GO" id="GO:0004691">
    <property type="term" value="F:cAMP-dependent protein kinase activity"/>
    <property type="evidence" value="ECO:0007669"/>
    <property type="project" value="TreeGrafter"/>
</dbReference>
<feature type="domain" description="Cyclic nucleotide-binding" evidence="21">
    <location>
        <begin position="107"/>
        <end position="205"/>
    </location>
</feature>
<feature type="region of interest" description="Disordered" evidence="19">
    <location>
        <begin position="25"/>
        <end position="83"/>
    </location>
</feature>
<accession>A0A1R2AVQ1</accession>
<evidence type="ECO:0000259" key="21">
    <source>
        <dbReference type="PROSITE" id="PS50042"/>
    </source>
</evidence>
<keyword evidence="14" id="KW-0142">cGMP-binding</keyword>
<evidence type="ECO:0000256" key="16">
    <source>
        <dbReference type="ARBA" id="ARBA00024113"/>
    </source>
</evidence>
<dbReference type="GO" id="GO:0012505">
    <property type="term" value="C:endomembrane system"/>
    <property type="evidence" value="ECO:0007669"/>
    <property type="project" value="UniProtKB-SubCell"/>
</dbReference>
<dbReference type="EC" id="2.7.11.12" evidence="4"/>
<dbReference type="InterPro" id="IPR014710">
    <property type="entry name" value="RmlC-like_jellyroll"/>
</dbReference>
<feature type="domain" description="Protein kinase" evidence="20">
    <location>
        <begin position="583"/>
        <end position="836"/>
    </location>
</feature>
<dbReference type="PROSITE" id="PS00888">
    <property type="entry name" value="CNMP_BINDING_1"/>
    <property type="match status" value="1"/>
</dbReference>
<proteinExistence type="inferred from homology"/>
<comment type="catalytic activity">
    <reaction evidence="17">
        <text>L-threonyl-[protein] + ATP = O-phospho-L-threonyl-[protein] + ADP + H(+)</text>
        <dbReference type="Rhea" id="RHEA:46608"/>
        <dbReference type="Rhea" id="RHEA-COMP:11060"/>
        <dbReference type="Rhea" id="RHEA-COMP:11605"/>
        <dbReference type="ChEBI" id="CHEBI:15378"/>
        <dbReference type="ChEBI" id="CHEBI:30013"/>
        <dbReference type="ChEBI" id="CHEBI:30616"/>
        <dbReference type="ChEBI" id="CHEBI:61977"/>
        <dbReference type="ChEBI" id="CHEBI:456216"/>
        <dbReference type="EC" id="2.7.11.12"/>
    </reaction>
</comment>
<dbReference type="Pfam" id="PF00027">
    <property type="entry name" value="cNMP_binding"/>
    <property type="match status" value="3"/>
</dbReference>
<dbReference type="FunFam" id="2.60.120.10:FF:000068">
    <property type="entry name" value="cGMP-dependent protein kinase"/>
    <property type="match status" value="1"/>
</dbReference>
<keyword evidence="7" id="KW-0140">cGMP</keyword>
<evidence type="ECO:0000256" key="12">
    <source>
        <dbReference type="ARBA" id="ARBA00022840"/>
    </source>
</evidence>
<protein>
    <recommendedName>
        <fullName evidence="16">cGMP-dependent protein kinase</fullName>
        <ecNumber evidence="4">2.7.11.12</ecNumber>
    </recommendedName>
</protein>
<dbReference type="PROSITE" id="PS50011">
    <property type="entry name" value="PROTEIN_KINASE_DOM"/>
    <property type="match status" value="1"/>
</dbReference>
<dbReference type="InterPro" id="IPR000719">
    <property type="entry name" value="Prot_kinase_dom"/>
</dbReference>
<gene>
    <name evidence="22" type="ORF">SteCoe_33986</name>
</gene>
<evidence type="ECO:0000256" key="9">
    <source>
        <dbReference type="ARBA" id="ARBA00022723"/>
    </source>
</evidence>
<evidence type="ECO:0000256" key="6">
    <source>
        <dbReference type="ARBA" id="ARBA00022527"/>
    </source>
</evidence>
<keyword evidence="9" id="KW-0479">Metal-binding</keyword>
<feature type="domain" description="Cyclic nucleotide-binding" evidence="21">
    <location>
        <begin position="461"/>
        <end position="559"/>
    </location>
</feature>
<dbReference type="OrthoDB" id="100546at2759"/>
<evidence type="ECO:0000256" key="1">
    <source>
        <dbReference type="ARBA" id="ARBA00001946"/>
    </source>
</evidence>
<dbReference type="PRINTS" id="PR00103">
    <property type="entry name" value="CAMPKINASE"/>
</dbReference>
<sequence length="902" mass="103385">MGACCKNSLVKKNVIHAIQIIPSNEKDDEPLPTKNSDRGKNDSFLFFGTKLPRPRSSSNLVEPTIPESENRRGSFSGPLSRKSSFTKIPKTPEDLKIIHSALEKHFIFSNLTETQIEAITNEMQYFVYPMQKIVFEQGSTGDNFFIIAKGKVEVVINLKVAAVLNVGDSFGEVALLHDTPRTATIITLHETVLWGLDRITFRKILQNMNVQKFSENLVFIDNVQMFKTLTKRQKESLANAMTLETYKSGHRIIREGDTGDFMFIIKEGSVIVTKNGIEVRKLIKNDYFGEQALLHNNLRTATVTALEKVICISISNDGLHATLGRHLQEIIHINTQRMAIDEDPLLKHLTYTQINNFIIKTKITSLKRGHTIKYAGCELDFIIIVLRGCIGTKTQKFKNLEIFCLQQVLTGGKILMENLVVYEDCDIAEISRKTFEESIGGRVNEVLERNDILKVIREIPVFIAVDVRTLERVVKMLSVVRYRNKEVIFIENQPGDSFFIVKLGNVEILKNGAIVRTVGKNDYFGERSMMFNAARSATVRAVGDVECWTLTQTQFTTIFSEQMKTVLLERIDLQDDKIEIRDLYCVKLIFQGRISNYFLCINRTNNKFYVIKTMQKSKIINFKMIDNVMMQKKIHAQMNNGMIGKLIKTFKDSQRLSMLMEYVPGVDFTEALKSLKKVAELDARFYAGCLVLILEYLHDHDIIYRDLNLKKILIDRSGYPKLIDFSCAKCIQGRTYTLVGTPHYIAPEVITGNGYNFTADYWSLGVTLYKIMYGILPFGNSQTEPLSIYQDIINQRLMFPLSVDPLSKSRDFISSLLNKNYAQRGNMEKIKSHPWFVGLNWDFLSTKQIKGPFMPVIIDYTSDAKKALMEYKEIIDEMPKYENQEGFYIPRFNVNNKWDADF</sequence>
<dbReference type="SMART" id="SM00100">
    <property type="entry name" value="cNMP"/>
    <property type="match status" value="3"/>
</dbReference>
<keyword evidence="15" id="KW-0472">Membrane</keyword>
<dbReference type="InterPro" id="IPR000595">
    <property type="entry name" value="cNMP-bd_dom"/>
</dbReference>
<dbReference type="SUPFAM" id="SSF51206">
    <property type="entry name" value="cAMP-binding domain-like"/>
    <property type="match status" value="4"/>
</dbReference>
<evidence type="ECO:0000256" key="3">
    <source>
        <dbReference type="ARBA" id="ARBA00006352"/>
    </source>
</evidence>
<feature type="compositionally biased region" description="Basic and acidic residues" evidence="19">
    <location>
        <begin position="29"/>
        <end position="41"/>
    </location>
</feature>
<evidence type="ECO:0000256" key="14">
    <source>
        <dbReference type="ARBA" id="ARBA00022992"/>
    </source>
</evidence>
<dbReference type="Gene3D" id="1.10.510.10">
    <property type="entry name" value="Transferase(Phosphotransferase) domain 1"/>
    <property type="match status" value="1"/>
</dbReference>
<dbReference type="GO" id="GO:0004692">
    <property type="term" value="F:cGMP-dependent protein kinase activity"/>
    <property type="evidence" value="ECO:0007669"/>
    <property type="project" value="UniProtKB-EC"/>
</dbReference>
<dbReference type="PROSITE" id="PS50042">
    <property type="entry name" value="CNMP_BINDING_3"/>
    <property type="match status" value="3"/>
</dbReference>
<dbReference type="CDD" id="cd00038">
    <property type="entry name" value="CAP_ED"/>
    <property type="match status" value="3"/>
</dbReference>
<keyword evidence="11" id="KW-0418">Kinase</keyword>
<dbReference type="GO" id="GO:0046872">
    <property type="term" value="F:metal ion binding"/>
    <property type="evidence" value="ECO:0007669"/>
    <property type="project" value="UniProtKB-KW"/>
</dbReference>
<keyword evidence="8" id="KW-0808">Transferase</keyword>
<comment type="catalytic activity">
    <reaction evidence="18">
        <text>L-seryl-[protein] + ATP = O-phospho-L-seryl-[protein] + ADP + H(+)</text>
        <dbReference type="Rhea" id="RHEA:17989"/>
        <dbReference type="Rhea" id="RHEA-COMP:9863"/>
        <dbReference type="Rhea" id="RHEA-COMP:11604"/>
        <dbReference type="ChEBI" id="CHEBI:15378"/>
        <dbReference type="ChEBI" id="CHEBI:29999"/>
        <dbReference type="ChEBI" id="CHEBI:30616"/>
        <dbReference type="ChEBI" id="CHEBI:83421"/>
        <dbReference type="ChEBI" id="CHEBI:456216"/>
        <dbReference type="EC" id="2.7.11.12"/>
    </reaction>
</comment>
<dbReference type="PANTHER" id="PTHR24353:SF37">
    <property type="entry name" value="CAMP-DEPENDENT PROTEIN KINASE CATALYTIC SUBUNIT PRKX"/>
    <property type="match status" value="1"/>
</dbReference>
<dbReference type="Proteomes" id="UP000187209">
    <property type="component" value="Unassembled WGS sequence"/>
</dbReference>
<keyword evidence="12" id="KW-0067">ATP-binding</keyword>
<evidence type="ECO:0000256" key="4">
    <source>
        <dbReference type="ARBA" id="ARBA00012428"/>
    </source>
</evidence>
<keyword evidence="23" id="KW-1185">Reference proteome</keyword>
<dbReference type="AlphaFoldDB" id="A0A1R2AVQ1"/>
<comment type="similarity">
    <text evidence="3">Belongs to the protein kinase superfamily. AGC Ser/Thr protein kinase family. cGMP subfamily.</text>
</comment>
<dbReference type="EMBL" id="MPUH01001316">
    <property type="protein sequence ID" value="OMJ68532.1"/>
    <property type="molecule type" value="Genomic_DNA"/>
</dbReference>
<evidence type="ECO:0000256" key="7">
    <source>
        <dbReference type="ARBA" id="ARBA00022535"/>
    </source>
</evidence>
<dbReference type="PROSITE" id="PS00889">
    <property type="entry name" value="CNMP_BINDING_2"/>
    <property type="match status" value="3"/>
</dbReference>
<dbReference type="PANTHER" id="PTHR24353">
    <property type="entry name" value="CYCLIC NUCLEOTIDE-DEPENDENT PROTEIN KINASE"/>
    <property type="match status" value="1"/>
</dbReference>
<dbReference type="InterPro" id="IPR018488">
    <property type="entry name" value="cNMP-bd_CS"/>
</dbReference>
<reference evidence="22 23" key="1">
    <citation type="submission" date="2016-11" db="EMBL/GenBank/DDBJ databases">
        <title>The macronuclear genome of Stentor coeruleus: a giant cell with tiny introns.</title>
        <authorList>
            <person name="Slabodnick M."/>
            <person name="Ruby J.G."/>
            <person name="Reiff S.B."/>
            <person name="Swart E.C."/>
            <person name="Gosai S."/>
            <person name="Prabakaran S."/>
            <person name="Witkowska E."/>
            <person name="Larue G.E."/>
            <person name="Fisher S."/>
            <person name="Freeman R.M."/>
            <person name="Gunawardena J."/>
            <person name="Chu W."/>
            <person name="Stover N.A."/>
            <person name="Gregory B.D."/>
            <person name="Nowacki M."/>
            <person name="Derisi J."/>
            <person name="Roy S.W."/>
            <person name="Marshall W.F."/>
            <person name="Sood P."/>
        </authorList>
    </citation>
    <scope>NUCLEOTIDE SEQUENCE [LARGE SCALE GENOMIC DNA]</scope>
    <source>
        <strain evidence="22">WM001</strain>
    </source>
</reference>
<comment type="cofactor">
    <cofactor evidence="1">
        <name>Mg(2+)</name>
        <dbReference type="ChEBI" id="CHEBI:18420"/>
    </cofactor>
</comment>
<evidence type="ECO:0000256" key="18">
    <source>
        <dbReference type="ARBA" id="ARBA00047462"/>
    </source>
</evidence>
<evidence type="ECO:0000256" key="10">
    <source>
        <dbReference type="ARBA" id="ARBA00022741"/>
    </source>
</evidence>
<dbReference type="GO" id="GO:0005952">
    <property type="term" value="C:cAMP-dependent protein kinase complex"/>
    <property type="evidence" value="ECO:0007669"/>
    <property type="project" value="TreeGrafter"/>
</dbReference>
<evidence type="ECO:0000256" key="11">
    <source>
        <dbReference type="ARBA" id="ARBA00022777"/>
    </source>
</evidence>
<keyword evidence="10" id="KW-0547">Nucleotide-binding</keyword>